<protein>
    <submittedName>
        <fullName evidence="2">Uncharacterized protein</fullName>
    </submittedName>
</protein>
<gene>
    <name evidence="2" type="ordered locus">AALP_Aa6g195300</name>
</gene>
<dbReference type="EMBL" id="CM002874">
    <property type="protein sequence ID" value="KFK32067.1"/>
    <property type="molecule type" value="Genomic_DNA"/>
</dbReference>
<proteinExistence type="predicted"/>
<evidence type="ECO:0000313" key="2">
    <source>
        <dbReference type="EMBL" id="KFK32067.1"/>
    </source>
</evidence>
<dbReference type="Gramene" id="KFK32067">
    <property type="protein sequence ID" value="KFK32067"/>
    <property type="gene ID" value="AALP_AA6G195300"/>
</dbReference>
<name>A0A087GQB5_ARAAL</name>
<keyword evidence="3" id="KW-1185">Reference proteome</keyword>
<feature type="compositionally biased region" description="Basic and acidic residues" evidence="1">
    <location>
        <begin position="179"/>
        <end position="189"/>
    </location>
</feature>
<reference evidence="3" key="1">
    <citation type="journal article" date="2015" name="Nat. Plants">
        <title>Genome expansion of Arabis alpina linked with retrotransposition and reduced symmetric DNA methylation.</title>
        <authorList>
            <person name="Willing E.M."/>
            <person name="Rawat V."/>
            <person name="Mandakova T."/>
            <person name="Maumus F."/>
            <person name="James G.V."/>
            <person name="Nordstroem K.J."/>
            <person name="Becker C."/>
            <person name="Warthmann N."/>
            <person name="Chica C."/>
            <person name="Szarzynska B."/>
            <person name="Zytnicki M."/>
            <person name="Albani M.C."/>
            <person name="Kiefer C."/>
            <person name="Bergonzi S."/>
            <person name="Castaings L."/>
            <person name="Mateos J.L."/>
            <person name="Berns M.C."/>
            <person name="Bujdoso N."/>
            <person name="Piofczyk T."/>
            <person name="de Lorenzo L."/>
            <person name="Barrero-Sicilia C."/>
            <person name="Mateos I."/>
            <person name="Piednoel M."/>
            <person name="Hagmann J."/>
            <person name="Chen-Min-Tao R."/>
            <person name="Iglesias-Fernandez R."/>
            <person name="Schuster S.C."/>
            <person name="Alonso-Blanco C."/>
            <person name="Roudier F."/>
            <person name="Carbonero P."/>
            <person name="Paz-Ares J."/>
            <person name="Davis S.J."/>
            <person name="Pecinka A."/>
            <person name="Quesneville H."/>
            <person name="Colot V."/>
            <person name="Lysak M.A."/>
            <person name="Weigel D."/>
            <person name="Coupland G."/>
            <person name="Schneeberger K."/>
        </authorList>
    </citation>
    <scope>NUCLEOTIDE SEQUENCE [LARGE SCALE GENOMIC DNA]</scope>
    <source>
        <strain evidence="3">cv. Pajares</strain>
    </source>
</reference>
<feature type="region of interest" description="Disordered" evidence="1">
    <location>
        <begin position="1"/>
        <end position="64"/>
    </location>
</feature>
<dbReference type="AlphaFoldDB" id="A0A087GQB5"/>
<sequence>MTDERRIANPNDPALRDLEDGEIQTNGSTRKDQTARSDLPPTGLARANPPGEKSKEAPRTTSLLPELLQKMSITLDVLLESAERQNKANGTITDELKSLGADYRARVLELGMFRKLVALNFTTPVRPSSQPLQQPMSTTAKDGRSALLAQALSKKGKVGNEPLDVDDDDEDLARRVVLDTELTEPERARRTTTKGRNADLDT</sequence>
<accession>A0A087GQB5</accession>
<evidence type="ECO:0000313" key="3">
    <source>
        <dbReference type="Proteomes" id="UP000029120"/>
    </source>
</evidence>
<organism evidence="2 3">
    <name type="scientific">Arabis alpina</name>
    <name type="common">Alpine rock-cress</name>
    <dbReference type="NCBI Taxonomy" id="50452"/>
    <lineage>
        <taxon>Eukaryota</taxon>
        <taxon>Viridiplantae</taxon>
        <taxon>Streptophyta</taxon>
        <taxon>Embryophyta</taxon>
        <taxon>Tracheophyta</taxon>
        <taxon>Spermatophyta</taxon>
        <taxon>Magnoliopsida</taxon>
        <taxon>eudicotyledons</taxon>
        <taxon>Gunneridae</taxon>
        <taxon>Pentapetalae</taxon>
        <taxon>rosids</taxon>
        <taxon>malvids</taxon>
        <taxon>Brassicales</taxon>
        <taxon>Brassicaceae</taxon>
        <taxon>Arabideae</taxon>
        <taxon>Arabis</taxon>
    </lineage>
</organism>
<dbReference type="Proteomes" id="UP000029120">
    <property type="component" value="Chromosome 6"/>
</dbReference>
<evidence type="ECO:0000256" key="1">
    <source>
        <dbReference type="SAM" id="MobiDB-lite"/>
    </source>
</evidence>
<feature type="region of interest" description="Disordered" evidence="1">
    <location>
        <begin position="179"/>
        <end position="202"/>
    </location>
</feature>